<evidence type="ECO:0000313" key="7">
    <source>
        <dbReference type="RefSeq" id="XP_070441320.1"/>
    </source>
</evidence>
<evidence type="ECO:0000256" key="2">
    <source>
        <dbReference type="SAM" id="SignalP"/>
    </source>
</evidence>
<dbReference type="Pfam" id="PF00622">
    <property type="entry name" value="SPRY"/>
    <property type="match status" value="1"/>
</dbReference>
<dbReference type="InterPro" id="IPR006574">
    <property type="entry name" value="PRY"/>
</dbReference>
<comment type="similarity">
    <text evidence="1">Belongs to the immunoglobulin superfamily. BTN/MOG family.</text>
</comment>
<dbReference type="RefSeq" id="XP_070441320.1">
    <property type="nucleotide sequence ID" value="XM_070585219.1"/>
</dbReference>
<feature type="chain" id="PRO_5045026680" evidence="2">
    <location>
        <begin position="30"/>
        <end position="354"/>
    </location>
</feature>
<dbReference type="SUPFAM" id="SSF48726">
    <property type="entry name" value="Immunoglobulin"/>
    <property type="match status" value="1"/>
</dbReference>
<dbReference type="RefSeq" id="XP_070441321.1">
    <property type="nucleotide sequence ID" value="XM_070585220.1"/>
</dbReference>
<dbReference type="GeneID" id="103562016"/>
<dbReference type="InterPro" id="IPR043136">
    <property type="entry name" value="B30.2/SPRY_sf"/>
</dbReference>
<organism evidence="5 8">
    <name type="scientific">Equus przewalskii</name>
    <name type="common">Przewalski's horse</name>
    <name type="synonym">Equus caballus przewalskii</name>
    <dbReference type="NCBI Taxonomy" id="9798"/>
    <lineage>
        <taxon>Eukaryota</taxon>
        <taxon>Metazoa</taxon>
        <taxon>Chordata</taxon>
        <taxon>Craniata</taxon>
        <taxon>Vertebrata</taxon>
        <taxon>Euteleostomi</taxon>
        <taxon>Mammalia</taxon>
        <taxon>Eutheria</taxon>
        <taxon>Laurasiatheria</taxon>
        <taxon>Perissodactyla</taxon>
        <taxon>Equidae</taxon>
        <taxon>Equus</taxon>
    </lineage>
</organism>
<keyword evidence="5" id="KW-1185">Reference proteome</keyword>
<evidence type="ECO:0000313" key="6">
    <source>
        <dbReference type="RefSeq" id="XP_070441319.1"/>
    </source>
</evidence>
<protein>
    <submittedName>
        <fullName evidence="6 7">Butyrophilin subfamily 3 member A3-like isoform X2</fullName>
    </submittedName>
</protein>
<dbReference type="CDD" id="cd15820">
    <property type="entry name" value="SPRY_PRY_BTN3"/>
    <property type="match status" value="1"/>
</dbReference>
<dbReference type="InterPro" id="IPR001870">
    <property type="entry name" value="B30.2/SPRY"/>
</dbReference>
<dbReference type="SMART" id="SM00409">
    <property type="entry name" value="IG"/>
    <property type="match status" value="1"/>
</dbReference>
<dbReference type="InterPro" id="IPR013783">
    <property type="entry name" value="Ig-like_fold"/>
</dbReference>
<dbReference type="SMART" id="SM00406">
    <property type="entry name" value="IGv"/>
    <property type="match status" value="1"/>
</dbReference>
<gene>
    <name evidence="6 7 8" type="primary">LOC103562016</name>
</gene>
<dbReference type="PRINTS" id="PR01407">
    <property type="entry name" value="BUTYPHLNCDUF"/>
</dbReference>
<dbReference type="PROSITE" id="PS50835">
    <property type="entry name" value="IG_LIKE"/>
    <property type="match status" value="1"/>
</dbReference>
<dbReference type="InterPro" id="IPR013320">
    <property type="entry name" value="ConA-like_dom_sf"/>
</dbReference>
<evidence type="ECO:0000259" key="4">
    <source>
        <dbReference type="PROSITE" id="PS50835"/>
    </source>
</evidence>
<dbReference type="InterPro" id="IPR003877">
    <property type="entry name" value="SPRY_dom"/>
</dbReference>
<evidence type="ECO:0000259" key="3">
    <source>
        <dbReference type="PROSITE" id="PS50188"/>
    </source>
</evidence>
<dbReference type="CDD" id="cd05713">
    <property type="entry name" value="IgV_MOG_like"/>
    <property type="match status" value="1"/>
</dbReference>
<dbReference type="Gene3D" id="2.60.40.10">
    <property type="entry name" value="Immunoglobulins"/>
    <property type="match status" value="1"/>
</dbReference>
<dbReference type="InterPro" id="IPR003879">
    <property type="entry name" value="Butyrophylin_SPRY"/>
</dbReference>
<dbReference type="PANTHER" id="PTHR24103">
    <property type="entry name" value="E3 UBIQUITIN-PROTEIN LIGASE TRIM"/>
    <property type="match status" value="1"/>
</dbReference>
<dbReference type="InterPro" id="IPR050143">
    <property type="entry name" value="TRIM/RBCC"/>
</dbReference>
<proteinExistence type="inferred from homology"/>
<dbReference type="SUPFAM" id="SSF49899">
    <property type="entry name" value="Concanavalin A-like lectins/glucanases"/>
    <property type="match status" value="1"/>
</dbReference>
<feature type="domain" description="Ig-like" evidence="4">
    <location>
        <begin position="26"/>
        <end position="140"/>
    </location>
</feature>
<dbReference type="Pfam" id="PF07686">
    <property type="entry name" value="V-set"/>
    <property type="match status" value="1"/>
</dbReference>
<accession>A0ABM4LLJ8</accession>
<dbReference type="InterPro" id="IPR007110">
    <property type="entry name" value="Ig-like_dom"/>
</dbReference>
<dbReference type="SMART" id="SM00589">
    <property type="entry name" value="PRY"/>
    <property type="match status" value="1"/>
</dbReference>
<reference evidence="6 7" key="1">
    <citation type="submission" date="2025-05" db="UniProtKB">
        <authorList>
            <consortium name="RefSeq"/>
        </authorList>
    </citation>
    <scope>IDENTIFICATION</scope>
    <source>
        <tissue evidence="6 7">Blood</tissue>
    </source>
</reference>
<evidence type="ECO:0000313" key="8">
    <source>
        <dbReference type="RefSeq" id="XP_070441321.1"/>
    </source>
</evidence>
<evidence type="ECO:0000313" key="5">
    <source>
        <dbReference type="Proteomes" id="UP001652662"/>
    </source>
</evidence>
<feature type="signal peptide" evidence="2">
    <location>
        <begin position="1"/>
        <end position="29"/>
    </location>
</feature>
<sequence length="354" mass="40473">MKMGGFLDIPLLNLHGCLVLVQLLTPCSAQFTVIGPPRPILALVGEDADLPCHLSPKMSAEMMRLMWVRSSLGQVVYMFVNGQEVKNVQMAEYRGRTLILSDGIPEGKATLRIYDARASDNGNYQCYFQDENFLEKATVELKVAEELQHELKWRKIKHMARGEDPQAYAEWKMALFQPANVILDLDTANYYLRISEDRRSLQWADKPQFLPYYHKRFEYFSHVLGCRSFTSGRHFWEVEVGDRKQWFVGVCRGNVERKLYVFIAPKNGFWTIRLSDGKDYGALTDPRTNLTIVNPLQRVGVFLDYENGEVSFYNAMDGSHIYTFPHTSFSGPLYPIFGISTLDPIALTICPALA</sequence>
<dbReference type="SMART" id="SM00449">
    <property type="entry name" value="SPRY"/>
    <property type="match status" value="1"/>
</dbReference>
<dbReference type="Pfam" id="PF13765">
    <property type="entry name" value="PRY"/>
    <property type="match status" value="1"/>
</dbReference>
<name>A0ABM4LLJ8_EQUPR</name>
<evidence type="ECO:0000256" key="1">
    <source>
        <dbReference type="ARBA" id="ARBA00007591"/>
    </source>
</evidence>
<dbReference type="InterPro" id="IPR003599">
    <property type="entry name" value="Ig_sub"/>
</dbReference>
<dbReference type="Gene3D" id="2.60.120.920">
    <property type="match status" value="1"/>
</dbReference>
<dbReference type="InterPro" id="IPR037954">
    <property type="entry name" value="SPRY_PRY_BTN3"/>
</dbReference>
<dbReference type="InterPro" id="IPR036179">
    <property type="entry name" value="Ig-like_dom_sf"/>
</dbReference>
<feature type="domain" description="B30.2/SPRY" evidence="3">
    <location>
        <begin position="161"/>
        <end position="354"/>
    </location>
</feature>
<keyword evidence="2" id="KW-0732">Signal</keyword>
<dbReference type="InterPro" id="IPR013106">
    <property type="entry name" value="Ig_V-set"/>
</dbReference>
<dbReference type="PROSITE" id="PS50188">
    <property type="entry name" value="B302_SPRY"/>
    <property type="match status" value="1"/>
</dbReference>
<dbReference type="RefSeq" id="XP_070441319.1">
    <property type="nucleotide sequence ID" value="XM_070585218.1"/>
</dbReference>
<dbReference type="Proteomes" id="UP001652662">
    <property type="component" value="Chromosome 19"/>
</dbReference>